<keyword evidence="2" id="KW-1185">Reference proteome</keyword>
<evidence type="ECO:0000313" key="1">
    <source>
        <dbReference type="EMBL" id="MEZ3182712.1"/>
    </source>
</evidence>
<dbReference type="Proteomes" id="UP001567537">
    <property type="component" value="Unassembled WGS sequence"/>
</dbReference>
<name>A0ABV4J9Q6_9ACTN</name>
<evidence type="ECO:0000313" key="2">
    <source>
        <dbReference type="Proteomes" id="UP001567537"/>
    </source>
</evidence>
<sequence>MRERPQRLSERAELPDVALRAMSPQPHPAPRWGRRFQPVHSCGLMPDAVLRENLIGVSRVEAVDEAEIVTDVFA</sequence>
<organism evidence="1 2">
    <name type="scientific">Streptomyces pimonensis</name>
    <dbReference type="NCBI Taxonomy" id="2860288"/>
    <lineage>
        <taxon>Bacteria</taxon>
        <taxon>Bacillati</taxon>
        <taxon>Actinomycetota</taxon>
        <taxon>Actinomycetes</taxon>
        <taxon>Kitasatosporales</taxon>
        <taxon>Streptomycetaceae</taxon>
        <taxon>Streptomyces</taxon>
    </lineage>
</organism>
<protein>
    <submittedName>
        <fullName evidence="1">Uncharacterized protein</fullName>
    </submittedName>
</protein>
<gene>
    <name evidence="1" type="ORF">KYY02_29850</name>
</gene>
<dbReference type="RefSeq" id="WP_371243650.1">
    <property type="nucleotide sequence ID" value="NZ_JAHWZY010000050.1"/>
</dbReference>
<dbReference type="EMBL" id="JAHWZY010000050">
    <property type="protein sequence ID" value="MEZ3182712.1"/>
    <property type="molecule type" value="Genomic_DNA"/>
</dbReference>
<reference evidence="1 2" key="1">
    <citation type="journal article" date="2021" name="Res Sq">
        <title>Streptomyces Pimoensis sp. nov., Isolated From the Taklimakan Desert in Xinjiang, China.</title>
        <authorList>
            <person name="Zhang P."/>
            <person name="Luo X."/>
            <person name="Luo X."/>
            <person name="Liu Z."/>
            <person name="Xia Z."/>
            <person name="Wan C."/>
            <person name="zhang L."/>
        </authorList>
    </citation>
    <scope>NUCLEOTIDE SEQUENCE [LARGE SCALE GENOMIC DNA]</scope>
    <source>
        <strain evidence="1 2">TRM75549</strain>
    </source>
</reference>
<comment type="caution">
    <text evidence="1">The sequence shown here is derived from an EMBL/GenBank/DDBJ whole genome shotgun (WGS) entry which is preliminary data.</text>
</comment>
<accession>A0ABV4J9Q6</accession>
<proteinExistence type="predicted"/>